<keyword evidence="1" id="KW-1133">Transmembrane helix</keyword>
<gene>
    <name evidence="2" type="ORF">EHQ90_08380</name>
</gene>
<comment type="caution">
    <text evidence="2">The sequence shown here is derived from an EMBL/GenBank/DDBJ whole genome shotgun (WGS) entry which is preliminary data.</text>
</comment>
<proteinExistence type="predicted"/>
<dbReference type="RefSeq" id="WP_135684706.1">
    <property type="nucleotide sequence ID" value="NZ_RQEQ01000001.1"/>
</dbReference>
<keyword evidence="3" id="KW-1185">Reference proteome</keyword>
<feature type="transmembrane region" description="Helical" evidence="1">
    <location>
        <begin position="7"/>
        <end position="26"/>
    </location>
</feature>
<dbReference type="EMBL" id="RQGT01000066">
    <property type="protein sequence ID" value="TGM16908.1"/>
    <property type="molecule type" value="Genomic_DNA"/>
</dbReference>
<organism evidence="2 3">
    <name type="scientific">Leptospira stimsonii</name>
    <dbReference type="NCBI Taxonomy" id="2202203"/>
    <lineage>
        <taxon>Bacteria</taxon>
        <taxon>Pseudomonadati</taxon>
        <taxon>Spirochaetota</taxon>
        <taxon>Spirochaetia</taxon>
        <taxon>Leptospirales</taxon>
        <taxon>Leptospiraceae</taxon>
        <taxon>Leptospira</taxon>
    </lineage>
</organism>
<evidence type="ECO:0000256" key="1">
    <source>
        <dbReference type="SAM" id="Phobius"/>
    </source>
</evidence>
<dbReference type="Gene3D" id="2.30.30.40">
    <property type="entry name" value="SH3 Domains"/>
    <property type="match status" value="1"/>
</dbReference>
<evidence type="ECO:0008006" key="4">
    <source>
        <dbReference type="Google" id="ProtNLM"/>
    </source>
</evidence>
<sequence length="356" mass="40735">MSAPAKVIYFISILFATYLSIANNIFSLDNTTINTKQVFYLPPSIYTIRLFNELNNNKDLKIPISATCIEYDLFNKYANISFPWIKRKFRLEILPISKDTTRIKIDLTKNKTPLAVSIFDNGDVSVGLYQISSYGVERFSIFKEGIKFNGDFEACSAPPIEVYEGCKVETNEKFAYITAISGLRLREKPNSNAKALALIPYNEKINFDSADIVYPIDPEGNSSSWLNYKWKEYSGYIPMDFLSNSPICYPESAKLQELHDILTKKSVVIYQTKGIALFNELTINGISQRCEFNMDGYGSCTVKSYVVKDNSVIFEIESSNKDIIPGIWQCEVSHEEFFRYSPFRTNFITPRFCNNK</sequence>
<name>A0ABY2N5B4_9LEPT</name>
<keyword evidence="1" id="KW-0812">Transmembrane</keyword>
<reference evidence="3" key="1">
    <citation type="journal article" date="2019" name="PLoS Negl. Trop. Dis.">
        <title>Revisiting the worldwide diversity of Leptospira species in the environment.</title>
        <authorList>
            <person name="Vincent A.T."/>
            <person name="Schiettekatte O."/>
            <person name="Bourhy P."/>
            <person name="Veyrier F.J."/>
            <person name="Picardeau M."/>
        </authorList>
    </citation>
    <scope>NUCLEOTIDE SEQUENCE [LARGE SCALE GENOMIC DNA]</scope>
    <source>
        <strain evidence="3">201702407</strain>
    </source>
</reference>
<protein>
    <recommendedName>
        <fullName evidence="4">SH3b domain-containing protein</fullName>
    </recommendedName>
</protein>
<evidence type="ECO:0000313" key="2">
    <source>
        <dbReference type="EMBL" id="TGM16908.1"/>
    </source>
</evidence>
<evidence type="ECO:0000313" key="3">
    <source>
        <dbReference type="Proteomes" id="UP000297422"/>
    </source>
</evidence>
<keyword evidence="1" id="KW-0472">Membrane</keyword>
<accession>A0ABY2N5B4</accession>
<dbReference type="Proteomes" id="UP000297422">
    <property type="component" value="Unassembled WGS sequence"/>
</dbReference>